<gene>
    <name evidence="7" type="ORF">Vretifemale_12058</name>
    <name evidence="8" type="ORF">Vretimale_11284</name>
</gene>
<dbReference type="Proteomes" id="UP000722791">
    <property type="component" value="Unassembled WGS sequence"/>
</dbReference>
<dbReference type="GO" id="GO:0016020">
    <property type="term" value="C:membrane"/>
    <property type="evidence" value="ECO:0007669"/>
    <property type="project" value="UniProtKB-SubCell"/>
</dbReference>
<dbReference type="OrthoDB" id="440755at2759"/>
<dbReference type="Proteomes" id="UP000747110">
    <property type="component" value="Unassembled WGS sequence"/>
</dbReference>
<reference evidence="8" key="1">
    <citation type="journal article" date="2021" name="Proc. Natl. Acad. Sci. U.S.A.">
        <title>Three genomes in the algal genus Volvox reveal the fate of a haploid sex-determining region after a transition to homothallism.</title>
        <authorList>
            <person name="Yamamoto K."/>
            <person name="Hamaji T."/>
            <person name="Kawai-Toyooka H."/>
            <person name="Matsuzaki R."/>
            <person name="Takahashi F."/>
            <person name="Nishimura Y."/>
            <person name="Kawachi M."/>
            <person name="Noguchi H."/>
            <person name="Minakuchi Y."/>
            <person name="Umen J.G."/>
            <person name="Toyoda A."/>
            <person name="Nozaki H."/>
        </authorList>
    </citation>
    <scope>NUCLEOTIDE SEQUENCE</scope>
    <source>
        <strain evidence="8">NIES-3785</strain>
        <strain evidence="7">NIES-3786</strain>
    </source>
</reference>
<dbReference type="InterPro" id="IPR044770">
    <property type="entry name" value="MFS_spinster-like"/>
</dbReference>
<evidence type="ECO:0000256" key="2">
    <source>
        <dbReference type="ARBA" id="ARBA00022448"/>
    </source>
</evidence>
<dbReference type="EMBL" id="BNCQ01000023">
    <property type="protein sequence ID" value="GIM07205.1"/>
    <property type="molecule type" value="Genomic_DNA"/>
</dbReference>
<keyword evidence="10" id="KW-1185">Reference proteome</keyword>
<keyword evidence="3 6" id="KW-0812">Transmembrane</keyword>
<dbReference type="InterPro" id="IPR036259">
    <property type="entry name" value="MFS_trans_sf"/>
</dbReference>
<comment type="caution">
    <text evidence="8">The sequence shown here is derived from an EMBL/GenBank/DDBJ whole genome shotgun (WGS) entry which is preliminary data.</text>
</comment>
<sequence length="211" mass="22253">EKYPHHGRVALVQFSVGIGVPLSVLIMRGMPMTATPATAIMYGALMLLKGVLTSWAGPACNNPVFAEIVPPDMRNLVYAFDRSFEGAISALGAPLVGMAAERWFGFKGVAGGEQACDNHNTMAGSEPDLPKARALGDAMLLFMAVPWTLCTLFYTGLHWSYPRDRARALRPQVVDVLAGPGTSSGTGADGLPCKKLYGGGGGGRLTVKTEV</sequence>
<proteinExistence type="predicted"/>
<accession>A0A8J4GHB5</accession>
<evidence type="ECO:0000313" key="9">
    <source>
        <dbReference type="Proteomes" id="UP000722791"/>
    </source>
</evidence>
<evidence type="ECO:0000256" key="4">
    <source>
        <dbReference type="ARBA" id="ARBA00022989"/>
    </source>
</evidence>
<keyword evidence="5 6" id="KW-0472">Membrane</keyword>
<dbReference type="EMBL" id="BNCP01000026">
    <property type="protein sequence ID" value="GIL83196.1"/>
    <property type="molecule type" value="Genomic_DNA"/>
</dbReference>
<evidence type="ECO:0000313" key="10">
    <source>
        <dbReference type="Proteomes" id="UP000747110"/>
    </source>
</evidence>
<comment type="subcellular location">
    <subcellularLocation>
        <location evidence="1">Membrane</location>
        <topology evidence="1">Multi-pass membrane protein</topology>
    </subcellularLocation>
</comment>
<organism evidence="8 9">
    <name type="scientific">Volvox reticuliferus</name>
    <dbReference type="NCBI Taxonomy" id="1737510"/>
    <lineage>
        <taxon>Eukaryota</taxon>
        <taxon>Viridiplantae</taxon>
        <taxon>Chlorophyta</taxon>
        <taxon>core chlorophytes</taxon>
        <taxon>Chlorophyceae</taxon>
        <taxon>CS clade</taxon>
        <taxon>Chlamydomonadales</taxon>
        <taxon>Volvocaceae</taxon>
        <taxon>Volvox</taxon>
    </lineage>
</organism>
<evidence type="ECO:0000256" key="3">
    <source>
        <dbReference type="ARBA" id="ARBA00022692"/>
    </source>
</evidence>
<keyword evidence="2" id="KW-0813">Transport</keyword>
<feature type="transmembrane region" description="Helical" evidence="6">
    <location>
        <begin position="138"/>
        <end position="157"/>
    </location>
</feature>
<feature type="transmembrane region" description="Helical" evidence="6">
    <location>
        <begin position="39"/>
        <end position="57"/>
    </location>
</feature>
<name>A0A8J4GHB5_9CHLO</name>
<feature type="transmembrane region" description="Helical" evidence="6">
    <location>
        <begin position="6"/>
        <end position="27"/>
    </location>
</feature>
<keyword evidence="4 6" id="KW-1133">Transmembrane helix</keyword>
<dbReference type="PANTHER" id="PTHR23505">
    <property type="entry name" value="SPINSTER"/>
    <property type="match status" value="1"/>
</dbReference>
<dbReference type="SUPFAM" id="SSF103473">
    <property type="entry name" value="MFS general substrate transporter"/>
    <property type="match status" value="1"/>
</dbReference>
<feature type="non-terminal residue" evidence="8">
    <location>
        <position position="211"/>
    </location>
</feature>
<evidence type="ECO:0000256" key="1">
    <source>
        <dbReference type="ARBA" id="ARBA00004141"/>
    </source>
</evidence>
<evidence type="ECO:0000256" key="5">
    <source>
        <dbReference type="ARBA" id="ARBA00023136"/>
    </source>
</evidence>
<evidence type="ECO:0000313" key="7">
    <source>
        <dbReference type="EMBL" id="GIL83196.1"/>
    </source>
</evidence>
<dbReference type="PANTHER" id="PTHR23505:SF52">
    <property type="entry name" value="MAJOR FACILITATOR SUPERFAMILY PROTEIN"/>
    <property type="match status" value="1"/>
</dbReference>
<dbReference type="AlphaFoldDB" id="A0A8J4GHB5"/>
<evidence type="ECO:0008006" key="11">
    <source>
        <dbReference type="Google" id="ProtNLM"/>
    </source>
</evidence>
<evidence type="ECO:0000256" key="6">
    <source>
        <dbReference type="SAM" id="Phobius"/>
    </source>
</evidence>
<evidence type="ECO:0000313" key="8">
    <source>
        <dbReference type="EMBL" id="GIM07205.1"/>
    </source>
</evidence>
<protein>
    <recommendedName>
        <fullName evidence="11">Major facilitator superfamily (MFS) profile domain-containing protein</fullName>
    </recommendedName>
</protein>